<protein>
    <recommendedName>
        <fullName evidence="6">SH3 domain-containing protein</fullName>
    </recommendedName>
</protein>
<keyword evidence="8" id="KW-1185">Reference proteome</keyword>
<dbReference type="OrthoDB" id="5595608at2759"/>
<dbReference type="InterPro" id="IPR001452">
    <property type="entry name" value="SH3_domain"/>
</dbReference>
<keyword evidence="1 2" id="KW-0728">SH3 domain</keyword>
<dbReference type="PROSITE" id="PS50002">
    <property type="entry name" value="SH3"/>
    <property type="match status" value="1"/>
</dbReference>
<dbReference type="Pfam" id="PF14604">
    <property type="entry name" value="SH3_9"/>
    <property type="match status" value="1"/>
</dbReference>
<feature type="region of interest" description="Disordered" evidence="3">
    <location>
        <begin position="131"/>
        <end position="173"/>
    </location>
</feature>
<feature type="signal peptide" evidence="5">
    <location>
        <begin position="1"/>
        <end position="25"/>
    </location>
</feature>
<dbReference type="Proteomes" id="UP000193920">
    <property type="component" value="Unassembled WGS sequence"/>
</dbReference>
<dbReference type="STRING" id="1754190.A0A1Y2F0Y5"/>
<reference evidence="7 8" key="1">
    <citation type="submission" date="2016-08" db="EMBL/GenBank/DDBJ databases">
        <title>A Parts List for Fungal Cellulosomes Revealed by Comparative Genomics.</title>
        <authorList>
            <consortium name="DOE Joint Genome Institute"/>
            <person name="Haitjema C.H."/>
            <person name="Gilmore S.P."/>
            <person name="Henske J.K."/>
            <person name="Solomon K.V."/>
            <person name="De Groot R."/>
            <person name="Kuo A."/>
            <person name="Mondo S.J."/>
            <person name="Salamov A.A."/>
            <person name="Labutti K."/>
            <person name="Zhao Z."/>
            <person name="Chiniquy J."/>
            <person name="Barry K."/>
            <person name="Brewer H.M."/>
            <person name="Purvine S.O."/>
            <person name="Wright A.T."/>
            <person name="Boxma B."/>
            <person name="Van Alen T."/>
            <person name="Hackstein J.H."/>
            <person name="Baker S.E."/>
            <person name="Grigoriev I.V."/>
            <person name="O'Malley M.A."/>
        </authorList>
    </citation>
    <scope>NUCLEOTIDE SEQUENCE [LARGE SCALE GENOMIC DNA]</scope>
    <source>
        <strain evidence="7 8">G1</strain>
    </source>
</reference>
<comment type="caution">
    <text evidence="7">The sequence shown here is derived from an EMBL/GenBank/DDBJ whole genome shotgun (WGS) entry which is preliminary data.</text>
</comment>
<evidence type="ECO:0000313" key="8">
    <source>
        <dbReference type="Proteomes" id="UP000193920"/>
    </source>
</evidence>
<dbReference type="SUPFAM" id="SSF50044">
    <property type="entry name" value="SH3-domain"/>
    <property type="match status" value="1"/>
</dbReference>
<keyword evidence="5" id="KW-0732">Signal</keyword>
<evidence type="ECO:0000256" key="1">
    <source>
        <dbReference type="ARBA" id="ARBA00022443"/>
    </source>
</evidence>
<dbReference type="SMART" id="SM00326">
    <property type="entry name" value="SH3"/>
    <property type="match status" value="1"/>
</dbReference>
<sequence>MTRKVSIKSFINIFIILISLIITNAQDDKYISILSVNGGKEIEAGKTASIKFKFLSQTSDKAFNFVLRDENKKVFIKVGTVDDTKFQFNKGNTYDIDINIPEKLDFNEYLLYAYLDEENKVSDSFSVKVKSNSDNESIDNNQNVISNNTLSNSKSGSIGTSQPNVSTAGNSSGNENSKVFNWSNIIIIGSIIGIILVIFIVFCFCVKNGKKRNDDVWNLPPSVSEPHLVSSSSPINAIPLQYKNNLNQNINGQQFISTMSPGSPVGHSNYIEGLTSNNNVNQSNNIQSPPQAYIHDTIYSNNLSESMNSPQDDEISSPSPSYYYQTFKPHQVYRVLYDFQPSLPDEMEVQPGDIIRTEETFEDGWAFGINMTTGKQGTFPMNCLEDDNVSEGDSRSFVSERSHNRRTSSLNPQNAQAIQMMLKNDGQNTNYPKSYYMSEKIFSRSLYQYRKKSHYFKMLRKIYFNNN</sequence>
<feature type="compositionally biased region" description="Polar residues" evidence="3">
    <location>
        <begin position="138"/>
        <end position="173"/>
    </location>
</feature>
<evidence type="ECO:0000256" key="5">
    <source>
        <dbReference type="SAM" id="SignalP"/>
    </source>
</evidence>
<evidence type="ECO:0000259" key="6">
    <source>
        <dbReference type="PROSITE" id="PS50002"/>
    </source>
</evidence>
<dbReference type="InterPro" id="IPR050384">
    <property type="entry name" value="Endophilin_SH3RF"/>
</dbReference>
<proteinExistence type="predicted"/>
<dbReference type="PANTHER" id="PTHR14167:SF116">
    <property type="entry name" value="CAP, ISOFORM AC"/>
    <property type="match status" value="1"/>
</dbReference>
<name>A0A1Y2F0Y5_9FUNG</name>
<dbReference type="GO" id="GO:0005737">
    <property type="term" value="C:cytoplasm"/>
    <property type="evidence" value="ECO:0007669"/>
    <property type="project" value="TreeGrafter"/>
</dbReference>
<evidence type="ECO:0000313" key="7">
    <source>
        <dbReference type="EMBL" id="ORY77542.1"/>
    </source>
</evidence>
<evidence type="ECO:0000256" key="3">
    <source>
        <dbReference type="SAM" id="MobiDB-lite"/>
    </source>
</evidence>
<feature type="region of interest" description="Disordered" evidence="3">
    <location>
        <begin position="390"/>
        <end position="412"/>
    </location>
</feature>
<feature type="domain" description="SH3" evidence="6">
    <location>
        <begin position="328"/>
        <end position="389"/>
    </location>
</feature>
<feature type="chain" id="PRO_5012508351" description="SH3 domain-containing protein" evidence="5">
    <location>
        <begin position="26"/>
        <end position="467"/>
    </location>
</feature>
<evidence type="ECO:0000256" key="2">
    <source>
        <dbReference type="PROSITE-ProRule" id="PRU00192"/>
    </source>
</evidence>
<accession>A0A1Y2F0Y5</accession>
<evidence type="ECO:0000256" key="4">
    <source>
        <dbReference type="SAM" id="Phobius"/>
    </source>
</evidence>
<dbReference type="PANTHER" id="PTHR14167">
    <property type="entry name" value="SH3 DOMAIN-CONTAINING"/>
    <property type="match status" value="1"/>
</dbReference>
<dbReference type="InterPro" id="IPR036028">
    <property type="entry name" value="SH3-like_dom_sf"/>
</dbReference>
<feature type="transmembrane region" description="Helical" evidence="4">
    <location>
        <begin position="182"/>
        <end position="206"/>
    </location>
</feature>
<gene>
    <name evidence="7" type="ORF">LY90DRAFT_665316</name>
</gene>
<dbReference type="EMBL" id="MCOG01000019">
    <property type="protein sequence ID" value="ORY77542.1"/>
    <property type="molecule type" value="Genomic_DNA"/>
</dbReference>
<keyword evidence="4" id="KW-1133">Transmembrane helix</keyword>
<keyword evidence="4" id="KW-0812">Transmembrane</keyword>
<dbReference type="Gene3D" id="2.30.30.40">
    <property type="entry name" value="SH3 Domains"/>
    <property type="match status" value="1"/>
</dbReference>
<feature type="compositionally biased region" description="Basic and acidic residues" evidence="3">
    <location>
        <begin position="392"/>
        <end position="402"/>
    </location>
</feature>
<keyword evidence="4" id="KW-0472">Membrane</keyword>
<dbReference type="AlphaFoldDB" id="A0A1Y2F0Y5"/>
<organism evidence="7 8">
    <name type="scientific">Neocallimastix californiae</name>
    <dbReference type="NCBI Taxonomy" id="1754190"/>
    <lineage>
        <taxon>Eukaryota</taxon>
        <taxon>Fungi</taxon>
        <taxon>Fungi incertae sedis</taxon>
        <taxon>Chytridiomycota</taxon>
        <taxon>Chytridiomycota incertae sedis</taxon>
        <taxon>Neocallimastigomycetes</taxon>
        <taxon>Neocallimastigales</taxon>
        <taxon>Neocallimastigaceae</taxon>
        <taxon>Neocallimastix</taxon>
    </lineage>
</organism>